<evidence type="ECO:0000259" key="1">
    <source>
        <dbReference type="Pfam" id="PF02579"/>
    </source>
</evidence>
<comment type="caution">
    <text evidence="2">The sequence shown here is derived from an EMBL/GenBank/DDBJ whole genome shotgun (WGS) entry which is preliminary data.</text>
</comment>
<gene>
    <name evidence="2" type="ORF">VT98_11822</name>
</gene>
<accession>A0A3S3RAG0</accession>
<dbReference type="Proteomes" id="UP000288086">
    <property type="component" value="Unassembled WGS sequence"/>
</dbReference>
<reference evidence="2 3" key="1">
    <citation type="submission" date="2017-01" db="EMBL/GenBank/DDBJ databases">
        <title>The cable genome- insights into the physiology and evolution of filamentous bacteria capable of sulfide oxidation via long distance electron transfer.</title>
        <authorList>
            <person name="Schreiber L."/>
            <person name="Bjerg J.T."/>
            <person name="Boggild A."/>
            <person name="Van De Vossenberg J."/>
            <person name="Meysman F."/>
            <person name="Nielsen L.P."/>
            <person name="Schramm A."/>
            <person name="Kjeldsen K.U."/>
        </authorList>
    </citation>
    <scope>NUCLEOTIDE SEQUENCE [LARGE SCALE GENOMIC DNA]</scope>
    <source>
        <strain evidence="2">A1</strain>
    </source>
</reference>
<dbReference type="InterPro" id="IPR033913">
    <property type="entry name" value="MTH1175_dom"/>
</dbReference>
<dbReference type="Pfam" id="PF02579">
    <property type="entry name" value="Nitro_FeMo-Co"/>
    <property type="match status" value="1"/>
</dbReference>
<evidence type="ECO:0000313" key="2">
    <source>
        <dbReference type="EMBL" id="RWX48047.1"/>
    </source>
</evidence>
<dbReference type="InterPro" id="IPR036105">
    <property type="entry name" value="DiNase_FeMo-co_biosyn_sf"/>
</dbReference>
<dbReference type="CDD" id="cd00851">
    <property type="entry name" value="MTH1175"/>
    <property type="match status" value="1"/>
</dbReference>
<dbReference type="InterPro" id="IPR003731">
    <property type="entry name" value="Di-Nase_FeMo-co_biosynth"/>
</dbReference>
<protein>
    <submittedName>
        <fullName evidence="2">Putative Fe-Mo cluster-binding protein, NifX family</fullName>
    </submittedName>
</protein>
<dbReference type="InterPro" id="IPR051840">
    <property type="entry name" value="NifX/NifY_domain"/>
</dbReference>
<keyword evidence="3" id="KW-1185">Reference proteome</keyword>
<sequence>MSSSFFLAVPSNTPGGLDAEISEHFGHCDLFTLIKIQEGKVASVDTVANVEHGAGGCMEPVQLLKDQGVQAIVVGGMGARPMQAFAEVNIDVYYAAKDSLKNVQEAVKGLVQGDFPVMRAEQTCKGAGTCHQ</sequence>
<feature type="domain" description="Dinitrogenase iron-molybdenum cofactor biosynthesis" evidence="1">
    <location>
        <begin position="18"/>
        <end position="107"/>
    </location>
</feature>
<dbReference type="EMBL" id="MTKP01000182">
    <property type="protein sequence ID" value="RWX48047.1"/>
    <property type="molecule type" value="Genomic_DNA"/>
</dbReference>
<proteinExistence type="predicted"/>
<dbReference type="AlphaFoldDB" id="A0A3S3RAG0"/>
<dbReference type="SUPFAM" id="SSF53146">
    <property type="entry name" value="Nitrogenase accessory factor-like"/>
    <property type="match status" value="1"/>
</dbReference>
<organism evidence="2 3">
    <name type="scientific">Candidatus Electrothrix communis</name>
    <dbReference type="NCBI Taxonomy" id="1859133"/>
    <lineage>
        <taxon>Bacteria</taxon>
        <taxon>Pseudomonadati</taxon>
        <taxon>Thermodesulfobacteriota</taxon>
        <taxon>Desulfobulbia</taxon>
        <taxon>Desulfobulbales</taxon>
        <taxon>Desulfobulbaceae</taxon>
        <taxon>Candidatus Electrothrix</taxon>
    </lineage>
</organism>
<name>A0A3S3RAG0_9BACT</name>
<evidence type="ECO:0000313" key="3">
    <source>
        <dbReference type="Proteomes" id="UP000288086"/>
    </source>
</evidence>
<dbReference type="Gene3D" id="3.30.420.130">
    <property type="entry name" value="Dinitrogenase iron-molybdenum cofactor biosynthesis domain"/>
    <property type="match status" value="1"/>
</dbReference>
<dbReference type="PANTHER" id="PTHR33937">
    <property type="entry name" value="IRON-MOLYBDENUM PROTEIN-RELATED-RELATED"/>
    <property type="match status" value="1"/>
</dbReference>
<dbReference type="PANTHER" id="PTHR33937:SF2">
    <property type="entry name" value="DINITROGENASE IRON-MOLYBDENUM COFACTOR BIOSYNTHESIS DOMAIN-CONTAINING PROTEIN"/>
    <property type="match status" value="1"/>
</dbReference>